<dbReference type="InterPro" id="IPR001730">
    <property type="entry name" value="Potyv_NIa-pro_dom"/>
</dbReference>
<dbReference type="GO" id="GO:0044161">
    <property type="term" value="C:host cell cytoplasmic vesicle"/>
    <property type="evidence" value="ECO:0007669"/>
    <property type="project" value="UniProtKB-SubCell"/>
</dbReference>
<evidence type="ECO:0000256" key="9">
    <source>
        <dbReference type="ARBA" id="ARBA00022679"/>
    </source>
</evidence>
<feature type="region of interest" description="Disordered" evidence="15">
    <location>
        <begin position="3141"/>
        <end position="3172"/>
    </location>
</feature>
<feature type="domain" description="Peptidase C4" evidence="18">
    <location>
        <begin position="2074"/>
        <end position="2295"/>
    </location>
</feature>
<organism evidence="19">
    <name type="scientific">Squash vein yellowing virus</name>
    <dbReference type="NCBI Taxonomy" id="397544"/>
    <lineage>
        <taxon>Viruses</taxon>
        <taxon>Riboviria</taxon>
        <taxon>Orthornavirae</taxon>
        <taxon>Pisuviricota</taxon>
        <taxon>Stelpaviricetes</taxon>
        <taxon>Patatavirales</taxon>
        <taxon>Potyviridae</taxon>
        <taxon>Ipomovirus</taxon>
        <taxon>Ipomovirus cucurbitavenaflavi</taxon>
    </lineage>
</organism>
<feature type="region of interest" description="Disordered" evidence="15">
    <location>
        <begin position="2829"/>
        <end position="2921"/>
    </location>
</feature>
<keyword evidence="10" id="KW-0548">Nucleotidyltransferase</keyword>
<evidence type="ECO:0000256" key="3">
    <source>
        <dbReference type="ARBA" id="ARBA00022484"/>
    </source>
</evidence>
<keyword evidence="11" id="KW-0946">Virion</keyword>
<accession>A0A1D9CFE4</accession>
<evidence type="ECO:0000256" key="7">
    <source>
        <dbReference type="ARBA" id="ARBA00022553"/>
    </source>
</evidence>
<dbReference type="InterPro" id="IPR043504">
    <property type="entry name" value="Peptidase_S1_PA_chymotrypsin"/>
</dbReference>
<evidence type="ECO:0000256" key="1">
    <source>
        <dbReference type="ARBA" id="ARBA00000785"/>
    </source>
</evidence>
<dbReference type="EMBL" id="KU953950">
    <property type="protein sequence ID" value="AOY33888.1"/>
    <property type="molecule type" value="Genomic_RNA"/>
</dbReference>
<evidence type="ECO:0000256" key="14">
    <source>
        <dbReference type="ARBA" id="ARBA00045403"/>
    </source>
</evidence>
<keyword evidence="6" id="KW-0191">Covalent protein-RNA linkage</keyword>
<evidence type="ECO:0000256" key="4">
    <source>
        <dbReference type="ARBA" id="ARBA00022488"/>
    </source>
</evidence>
<keyword evidence="5" id="KW-1139">Helical capsid protein</keyword>
<dbReference type="InterPro" id="IPR027417">
    <property type="entry name" value="P-loop_NTPase"/>
</dbReference>
<evidence type="ECO:0000256" key="11">
    <source>
        <dbReference type="ARBA" id="ARBA00022844"/>
    </source>
</evidence>
<sequence>MAQVYDFKAPPKFDKYSVARHGMRALQHYRDYVLPSQPRSQSASSTVPDAVLYAYVAALAPDDDVRDVLKLTPGALTNHLVDARRSISSNCDMDLSDGRPHRECAAELRPAQRQTREDCALVYTTSESELAQRIYTIASPHDCHVSDLQYSSRRTLVDMVEDADAYDARETSAAGLPVQQDEDKPDLSHIPVTAAIALAELEQTPTETAPETDEDVAVTTHTISIGDVVVPLLPVDDIPILRADKSDLHATGLSLESDDEDIRELQTTHAVLVALDVAHHIADVCTIHDLSSTTDTLTLMTVICKHRMHTLEMRTDVRARVDKDTAIFTHLEMTSTLRHRRTHQILKKDSRGTSRCRRRDTLSTTRVHIPETIITHIATDHQQSRIDECVSVPGLKCAPSTQMPTTSLSHHSLQRPVDDLILHTIHSCTQDRTVIELLATRGVTLTCAAPTLVDLTHMTGTMSTSDMPRDDLVDSLSSTSITQSSRARTDWSICSADSARIVHIASTSGLVRARLDGYLVDARDISSLRDLLDIDDYSRTRMTCIQDHSSLDDLSQSTNDPRMHLCVNAHPIFAQDEMPADNSSSTTVCGAIFRTHSGVYTNPALMLRRPARYASALDCASEAYECPMCAMQCTYLESSYSDRDLCEYTYTVPPSDTGLPAPVPIEPLDYVASSSISESMTESWIVGASEQIIIETDSRTPPRVVRPDKSGLRSHNLKSNLLEQTSTQWSITAILAADTDLTMSDVHTVHSRASPPILLTHMSVRDLDDDMSQHMRDLLMSDTAPTVFSTHADTTVAALTHACSALVITTQSLTSDDSDKLDRVTDLCVIHARRTSDARLDTASVTTTRDELADIDSYSLDLTWAQSQEALIDHLADSPEQLIKTCRTPSALCSYAQTAHFYTYVDHSVSTHPSLVDLAVTSEYVAHHLGLIETVHDTCIESVHLMEESIMAAGLHHPDDLSRVRALITTHSPSVRESHRYDLLDRVVHTQTHLCADDVIMRELIRHTHTDSSPSRERLSLTYGPTPARLHDLQRHRDDACPDTCPLSPSLMSRVRSETLHDRACTVVTVTPRRVHDATDPVIRSTSSSCRALVTACASPCCDSTVNRIFTAVISLLISTSISTLYPLLTSVSTYDTQTTHTLEDGQIELQATQQDALVLTWCALLTLSMSLSNSDRALASTPAIATLTTSYAVLASDIVQSHSADEHPLRSVHSDVDAPGHAHSADIHTLTECSEHCMTYTLTTPEPPPSAPLSPLTRGAARDLAELLRPHETTDMRLSAAVRSGHSPHLPSESMTSAALLICVPPRVLATASHDSSMPLFAHDVSSAYSARVRPATHPITIMTYGYALTHFHHNPNASKPSEYIVMHEIHTSPTDMSPLSSLIRDLSPHKTIIKTSATHVAHHVQLPTTHTVDIDTLPLSSPKQCADMQAPGVHADAPVRGTIISVSVGCYTQLDDCSEALRSKRSPVLQVDARTLSTHTDVHKMVDDLDADHTSIVPTHIIENAVTLDVHTVVDLADRVSPVSDSAGRSIILHKTRISMAERQHRSARVGRLTPGVAYTSGNAQLPDSLTRTVGATHSALIRLAYGVQPVVDDVDVHCIANVTKTQASAASMSDLTRLSTVHHIDTHASIPRPVSEQVTTSVSTTDAIAVCENYMAAHTSDCHPLHSYIRSTSDTDHVSSVRLPCSCPDMSQDLIVTIAEPVQLATPKSSCPYAIDTVDLHVVAHTISVAEHTIEQAKSLVTEILNTVKRWRDTLVYRLSTPRTNSLMASMVGCIPQKIDKTRELLDTRIRRLDMSLVHLDTVSVPSDHDALMRSFSHTPHPAEYLHSHSTVDYLEQTVLHIHQRTVDCRVIGALSLVTPTVARALYRYLSSTRVDEHIELHASNTLRSTSDTRPARSVSDADDQDMLETLGIEYSDDVIHKTMTTRHTQRAASHSGWTIGTVHRVTRVFHQSYGVNPLESDTVYMTVRDLMRTECSTNDKWTVEDLIVDMHDDSGVGRRGDLDTELVHIHSKRDDSNEDKVVTLTPHRSTMASCMSLNPMGLPEDERRWRQTGKPVDRVRVKKDESPATLELHVRLPTPAAPYAHLSHRLASAHHTALALTTVFHATTCIIPYHLATTASSDTHVIITPPSGHSDLAPSSHLRCTTLADLDIVIITTPRDSHPSTESPLSSMPKMHEHVLPLALRAETATLIARVAEARTPYSAAAEYSHSCVYLYPATAADCASALVARADTTLVRSHSAIVRDDKGVYLRPVYTPVSELLLHALTETCDDDFWTFDHRHISCTALVTSSTLSPITTDIHDIDVQAAVRDTYIADTSMIVADVQTHVYHTHVLTRTRAPLDDSRDRHVDRASTTDTLTQSYAPSILSTAALYTDLSHYDDPLAVRSITLPCLITAYLHVETTLLDLALDANCAPDWDPHVIYQDLTKTAAMRASYARTQQEWSDSIHPQHSIDCVTHSHQMLAMRAVGVWSASLTAESSSRETIADGQTRVFTGAPIDVSSAGKVLVDNLTNYLYSQHLTAPRSVGIHTFTRACDRLATTSDHTCTSIDCDASRSDSSLSPVLSHSLCHLRERSGTSDKRDTRASRHLYPHIVYTPLLTIDAYIVKKHKRNNSGQPPPVVDNTLLSMIVVDYCRSVITNTTALDMTFTYMCNADDLIIHAPHDEISVIHERSATSSTDRGLTYNLTDVHDSIDEVHYMSHTSMTQDAIYIPTLCRERLVALLECESSDESSRPRSALNAAFIDSSGYPDSQHDITQSATLCAHTHAIQYPLLSDDRVETSYMHDTLSLAELDMEALMPDIFTFAHIELHALDLAATDADIHTSRDECDATTPSVPSSPSAAQTLQTPSADTVTELSTEIDDARETPTTRPCAEPTDAEQDPDAEHDATDTRQTVTTPDTKHISKRAGPSKPLVTSDDVHTIPTHALQSTTDLKPARVSRTAFTCIPRSHRDTLTPEVVTNSLAYVPPSQPIDTQMPPASHVDSWAIRPADAHALTIQSSHETLLPACIVTCIITATRDERQSESTWRAVELNTTAEDVHDMQYPMDPIFKHALPTMSTIMRHLSDHALLMYQTSVQHGHASTVTPARTAAYTRVDDLWLAIDSMPESQLSRHQLTITHQISAANVRRADTRLSALSAPAEHGRVHTERHTTTDVSAHSHSHSAAALT</sequence>
<dbReference type="GO" id="GO:0006351">
    <property type="term" value="P:DNA-templated transcription"/>
    <property type="evidence" value="ECO:0007669"/>
    <property type="project" value="InterPro"/>
</dbReference>
<evidence type="ECO:0000256" key="2">
    <source>
        <dbReference type="ARBA" id="ARBA00004328"/>
    </source>
</evidence>
<dbReference type="PROSITE" id="PS51436">
    <property type="entry name" value="POTYVIRUS_NIA_PRO"/>
    <property type="match status" value="1"/>
</dbReference>
<dbReference type="Gene3D" id="3.40.50.300">
    <property type="entry name" value="P-loop containing nucleotide triphosphate hydrolases"/>
    <property type="match status" value="2"/>
</dbReference>
<keyword evidence="12" id="KW-0693">Viral RNA replication</keyword>
<keyword evidence="9" id="KW-0808">Transferase</keyword>
<dbReference type="InterPro" id="IPR007094">
    <property type="entry name" value="RNA-dir_pol_PSvirus"/>
</dbReference>
<comment type="catalytic activity">
    <reaction evidence="1">
        <text>Hydrolyzes glutaminyl bonds, and activity is further restricted by preferences for the amino acids in P6 - P1' that vary with the species of potyvirus, e.g. Glu-Xaa-Xaa-Tyr-Xaa-Gln-|-(Ser or Gly) for the enzyme from tobacco etch virus. The natural substrate is the viral polyprotein, but other proteins and oligopeptides containing the appropriate consensus sequence are also cleaved.</text>
        <dbReference type="EC" id="3.4.22.44"/>
    </reaction>
</comment>
<feature type="compositionally biased region" description="Basic and acidic residues" evidence="15">
    <location>
        <begin position="3145"/>
        <end position="3156"/>
    </location>
</feature>
<dbReference type="InterPro" id="IPR001205">
    <property type="entry name" value="RNA-dir_pol_C"/>
</dbReference>
<dbReference type="GO" id="GO:0005198">
    <property type="term" value="F:structural molecule activity"/>
    <property type="evidence" value="ECO:0007669"/>
    <property type="project" value="InterPro"/>
</dbReference>
<protein>
    <submittedName>
        <fullName evidence="19">Polyprotein</fullName>
    </submittedName>
</protein>
<evidence type="ECO:0000259" key="17">
    <source>
        <dbReference type="PROSITE" id="PS51192"/>
    </source>
</evidence>
<evidence type="ECO:0000259" key="18">
    <source>
        <dbReference type="PROSITE" id="PS51436"/>
    </source>
</evidence>
<name>A0A1D9CFE4_9POTY</name>
<evidence type="ECO:0000256" key="15">
    <source>
        <dbReference type="SAM" id="MobiDB-lite"/>
    </source>
</evidence>
<comment type="subcellular location">
    <subcellularLocation>
        <location evidence="13">Host cytoplasmic vesicle</location>
    </subcellularLocation>
    <subcellularLocation>
        <location evidence="2">Virion</location>
    </subcellularLocation>
</comment>
<dbReference type="Gene3D" id="2.40.10.10">
    <property type="entry name" value="Trypsin-like serine proteases"/>
    <property type="match status" value="2"/>
</dbReference>
<dbReference type="GO" id="GO:0019029">
    <property type="term" value="C:helical viral capsid"/>
    <property type="evidence" value="ECO:0007669"/>
    <property type="project" value="UniProtKB-KW"/>
</dbReference>
<dbReference type="GO" id="GO:0016818">
    <property type="term" value="F:hydrolase activity, acting on acid anhydrides, in phosphorus-containing anhydrides"/>
    <property type="evidence" value="ECO:0007669"/>
    <property type="project" value="InterPro"/>
</dbReference>
<reference evidence="19" key="1">
    <citation type="submission" date="2016-03" db="EMBL/GenBank/DDBJ databases">
        <title>Complete genome sequence, phylogenetic relationships and molecular diagnosis of Iranian isolates of Squash vein yellowing virus.</title>
        <authorList>
            <person name="Abkhoo J."/>
        </authorList>
    </citation>
    <scope>NUCLEOTIDE SEQUENCE</scope>
    <source>
        <strain evidence="19">SqVYV-Ir</strain>
    </source>
</reference>
<dbReference type="Pfam" id="PF00767">
    <property type="entry name" value="Poty_coat"/>
    <property type="match status" value="1"/>
</dbReference>
<dbReference type="InterPro" id="IPR001592">
    <property type="entry name" value="Poty_coat"/>
</dbReference>
<proteinExistence type="predicted"/>
<dbReference type="GO" id="GO:0003723">
    <property type="term" value="F:RNA binding"/>
    <property type="evidence" value="ECO:0007669"/>
    <property type="project" value="InterPro"/>
</dbReference>
<comment type="function">
    <text evidence="14">Mediates the cap-independent, EIF4E-dependent translation of viral genomic RNAs. Binds to the cap-binding site of host EIF4E and thus interferes with the host EIF4E-dependent mRNA export and translation. VPg-RNA directly binds EIF4E and is a template for transcription. Also forms trimeric complexes with EIF4E-EIF4G, which are templates for translation.</text>
</comment>
<dbReference type="SUPFAM" id="SSF52540">
    <property type="entry name" value="P-loop containing nucleoside triphosphate hydrolases"/>
    <property type="match status" value="1"/>
</dbReference>
<keyword evidence="4" id="KW-1036">Host cytoplasmic vesicle</keyword>
<evidence type="ECO:0000313" key="19">
    <source>
        <dbReference type="EMBL" id="AOY33888.1"/>
    </source>
</evidence>
<feature type="compositionally biased region" description="Low complexity" evidence="15">
    <location>
        <begin position="2834"/>
        <end position="2848"/>
    </location>
</feature>
<feature type="compositionally biased region" description="Polar residues" evidence="15">
    <location>
        <begin position="2849"/>
        <end position="2861"/>
    </location>
</feature>
<dbReference type="CDD" id="cd23175">
    <property type="entry name" value="ps-ssRNAv_Potyviridae_RdRp"/>
    <property type="match status" value="1"/>
</dbReference>
<evidence type="ECO:0000256" key="13">
    <source>
        <dbReference type="ARBA" id="ARBA00034108"/>
    </source>
</evidence>
<dbReference type="PROSITE" id="PS51192">
    <property type="entry name" value="HELICASE_ATP_BIND_1"/>
    <property type="match status" value="1"/>
</dbReference>
<dbReference type="GO" id="GO:0039694">
    <property type="term" value="P:viral RNA genome replication"/>
    <property type="evidence" value="ECO:0007669"/>
    <property type="project" value="InterPro"/>
</dbReference>
<dbReference type="GO" id="GO:0006508">
    <property type="term" value="P:proteolysis"/>
    <property type="evidence" value="ECO:0007669"/>
    <property type="project" value="InterPro"/>
</dbReference>
<dbReference type="GO" id="GO:0008234">
    <property type="term" value="F:cysteine-type peptidase activity"/>
    <property type="evidence" value="ECO:0007669"/>
    <property type="project" value="InterPro"/>
</dbReference>
<dbReference type="InterPro" id="IPR014001">
    <property type="entry name" value="Helicase_ATP-bd"/>
</dbReference>
<feature type="compositionally biased region" description="Low complexity" evidence="15">
    <location>
        <begin position="3157"/>
        <end position="3172"/>
    </location>
</feature>
<dbReference type="Pfam" id="PF08440">
    <property type="entry name" value="Poty_PP"/>
    <property type="match status" value="1"/>
</dbReference>
<evidence type="ECO:0000256" key="8">
    <source>
        <dbReference type="ARBA" id="ARBA00022561"/>
    </source>
</evidence>
<keyword evidence="3" id="KW-0696">RNA-directed RNA polymerase</keyword>
<evidence type="ECO:0000256" key="12">
    <source>
        <dbReference type="ARBA" id="ARBA00022953"/>
    </source>
</evidence>
<evidence type="ECO:0000256" key="10">
    <source>
        <dbReference type="ARBA" id="ARBA00022695"/>
    </source>
</evidence>
<dbReference type="InterPro" id="IPR043502">
    <property type="entry name" value="DNA/RNA_pol_sf"/>
</dbReference>
<dbReference type="PROSITE" id="PS50507">
    <property type="entry name" value="RDRP_SSRNA_POS"/>
    <property type="match status" value="1"/>
</dbReference>
<evidence type="ECO:0000256" key="6">
    <source>
        <dbReference type="ARBA" id="ARBA00022520"/>
    </source>
</evidence>
<dbReference type="SUPFAM" id="SSF56672">
    <property type="entry name" value="DNA/RNA polymerases"/>
    <property type="match status" value="1"/>
</dbReference>
<feature type="domain" description="RdRp catalytic" evidence="16">
    <location>
        <begin position="2550"/>
        <end position="2673"/>
    </location>
</feature>
<evidence type="ECO:0000256" key="5">
    <source>
        <dbReference type="ARBA" id="ARBA00022497"/>
    </source>
</evidence>
<keyword evidence="8" id="KW-0167">Capsid protein</keyword>
<dbReference type="InterPro" id="IPR013648">
    <property type="entry name" value="PP_Potyviridae"/>
</dbReference>
<dbReference type="GO" id="GO:0003968">
    <property type="term" value="F:RNA-directed RNA polymerase activity"/>
    <property type="evidence" value="ECO:0007669"/>
    <property type="project" value="UniProtKB-KW"/>
</dbReference>
<dbReference type="Pfam" id="PF00680">
    <property type="entry name" value="RdRP_1"/>
    <property type="match status" value="1"/>
</dbReference>
<feature type="domain" description="Helicase ATP-binding" evidence="17">
    <location>
        <begin position="1302"/>
        <end position="1419"/>
    </location>
</feature>
<evidence type="ECO:0000259" key="16">
    <source>
        <dbReference type="PROSITE" id="PS50507"/>
    </source>
</evidence>
<keyword evidence="7" id="KW-0597">Phosphoprotein</keyword>